<dbReference type="InterPro" id="IPR036291">
    <property type="entry name" value="NAD(P)-bd_dom_sf"/>
</dbReference>
<name>A0A9P6W6G9_MAUEX</name>
<organism evidence="9 10">
    <name type="scientific">Maudiozyma exigua</name>
    <name type="common">Yeast</name>
    <name type="synonym">Kazachstania exigua</name>
    <dbReference type="NCBI Taxonomy" id="34358"/>
    <lineage>
        <taxon>Eukaryota</taxon>
        <taxon>Fungi</taxon>
        <taxon>Dikarya</taxon>
        <taxon>Ascomycota</taxon>
        <taxon>Saccharomycotina</taxon>
        <taxon>Saccharomycetes</taxon>
        <taxon>Saccharomycetales</taxon>
        <taxon>Saccharomycetaceae</taxon>
        <taxon>Maudiozyma</taxon>
    </lineage>
</organism>
<gene>
    <name evidence="9" type="primary">ERG27_1</name>
    <name evidence="9" type="ORF">C6P45_000316</name>
</gene>
<dbReference type="InterPro" id="IPR051593">
    <property type="entry name" value="Ergosterol_Biosynth_ERG27"/>
</dbReference>
<dbReference type="GO" id="GO:0005811">
    <property type="term" value="C:lipid droplet"/>
    <property type="evidence" value="ECO:0007669"/>
    <property type="project" value="TreeGrafter"/>
</dbReference>
<dbReference type="GO" id="GO:0005741">
    <property type="term" value="C:mitochondrial outer membrane"/>
    <property type="evidence" value="ECO:0007669"/>
    <property type="project" value="TreeGrafter"/>
</dbReference>
<sequence length="336" mass="38500">MQGKVVLLIGANSTLGLNIAYRQIESQDPNDALTFILTSRTHERAVEAGEAIKRFNEQRETPREIAIFPLVLDLADMHSITNACTEIKKTFKEVNYVYVNAALGVCSGINWFKAIQEVITSPVQAVTDPHYKIQQTGLRSKDDMGLVFQSNVFGPYYMIRKLLPCLYLGHAVIVWISSIRSDPTYLPLDDLELIESDTPYEGSKRMIDVMHLATYKNLKSKGIYQYVVQPGIFVSQSFNVHLNIITYYLMMIMFYLARRWGSYWHTIDPYKAANSAVYVTTFKDRDFERQDLKYGSATFNDGVEHIKPEEINDRGKMVVGEFLSSKEEEWDLKLDV</sequence>
<dbReference type="Proteomes" id="UP000750334">
    <property type="component" value="Unassembled WGS sequence"/>
</dbReference>
<evidence type="ECO:0000256" key="8">
    <source>
        <dbReference type="ARBA" id="ARBA00023621"/>
    </source>
</evidence>
<accession>A0A9P6W6G9</accession>
<protein>
    <recommendedName>
        <fullName evidence="8">3beta-hydroxysteroid 3-dehydrogenase</fullName>
        <ecNumber evidence="8">1.1.1.270</ecNumber>
    </recommendedName>
</protein>
<dbReference type="AlphaFoldDB" id="A0A9P6W6G9"/>
<keyword evidence="3" id="KW-0752">Steroid biosynthesis</keyword>
<dbReference type="GO" id="GO:0000253">
    <property type="term" value="F:3-beta-hydroxysteroid 3-dehydrogenase (NADP+) activity"/>
    <property type="evidence" value="ECO:0007669"/>
    <property type="project" value="UniProtKB-EC"/>
</dbReference>
<dbReference type="Gene3D" id="3.40.50.720">
    <property type="entry name" value="NAD(P)-binding Rossmann-like Domain"/>
    <property type="match status" value="1"/>
</dbReference>
<dbReference type="PANTHER" id="PTHR43647:SF1">
    <property type="entry name" value="3-KETO-STEROID REDUCTASE ERG27"/>
    <property type="match status" value="1"/>
</dbReference>
<dbReference type="PANTHER" id="PTHR43647">
    <property type="entry name" value="DEHYDROGENASE"/>
    <property type="match status" value="1"/>
</dbReference>
<reference evidence="9 10" key="1">
    <citation type="submission" date="2020-11" db="EMBL/GenBank/DDBJ databases">
        <title>Kefir isolates.</title>
        <authorList>
            <person name="Marcisauskas S."/>
            <person name="Kim Y."/>
            <person name="Blasche S."/>
        </authorList>
    </citation>
    <scope>NUCLEOTIDE SEQUENCE [LARGE SCALE GENOMIC DNA]</scope>
    <source>
        <strain evidence="9 10">OG2</strain>
    </source>
</reference>
<dbReference type="Pfam" id="PF00106">
    <property type="entry name" value="adh_short"/>
    <property type="match status" value="1"/>
</dbReference>
<dbReference type="GO" id="GO:0006696">
    <property type="term" value="P:ergosterol biosynthetic process"/>
    <property type="evidence" value="ECO:0007669"/>
    <property type="project" value="TreeGrafter"/>
</dbReference>
<comment type="pathway">
    <text evidence="6">Steroid biosynthesis; zymosterol biosynthesis; zymosterol from lanosterol: step 5/6.</text>
</comment>
<comment type="caution">
    <text evidence="9">The sequence shown here is derived from an EMBL/GenBank/DDBJ whole genome shotgun (WGS) entry which is preliminary data.</text>
</comment>
<evidence type="ECO:0000256" key="1">
    <source>
        <dbReference type="ARBA" id="ARBA00022516"/>
    </source>
</evidence>
<evidence type="ECO:0000256" key="7">
    <source>
        <dbReference type="ARBA" id="ARBA00023593"/>
    </source>
</evidence>
<keyword evidence="10" id="KW-1185">Reference proteome</keyword>
<dbReference type="InterPro" id="IPR002347">
    <property type="entry name" value="SDR_fam"/>
</dbReference>
<dbReference type="EC" id="1.1.1.270" evidence="8"/>
<dbReference type="GO" id="GO:0005789">
    <property type="term" value="C:endoplasmic reticulum membrane"/>
    <property type="evidence" value="ECO:0007669"/>
    <property type="project" value="TreeGrafter"/>
</dbReference>
<dbReference type="SUPFAM" id="SSF51735">
    <property type="entry name" value="NAD(P)-binding Rossmann-fold domains"/>
    <property type="match status" value="1"/>
</dbReference>
<evidence type="ECO:0000256" key="2">
    <source>
        <dbReference type="ARBA" id="ARBA00022857"/>
    </source>
</evidence>
<keyword evidence="2" id="KW-0521">NADP</keyword>
<dbReference type="EMBL" id="PUHR01000108">
    <property type="protein sequence ID" value="KAG0665920.1"/>
    <property type="molecule type" value="Genomic_DNA"/>
</dbReference>
<evidence type="ECO:0000256" key="5">
    <source>
        <dbReference type="ARBA" id="ARBA00023098"/>
    </source>
</evidence>
<proteinExistence type="inferred from homology"/>
<evidence type="ECO:0000256" key="6">
    <source>
        <dbReference type="ARBA" id="ARBA00023589"/>
    </source>
</evidence>
<evidence type="ECO:0000256" key="4">
    <source>
        <dbReference type="ARBA" id="ARBA00023002"/>
    </source>
</evidence>
<evidence type="ECO:0000313" key="9">
    <source>
        <dbReference type="EMBL" id="KAG0665920.1"/>
    </source>
</evidence>
<dbReference type="OrthoDB" id="9989144at2759"/>
<keyword evidence="4" id="KW-0560">Oxidoreductase</keyword>
<keyword evidence="5" id="KW-0443">Lipid metabolism</keyword>
<keyword evidence="1" id="KW-0444">Lipid biosynthesis</keyword>
<evidence type="ECO:0000256" key="3">
    <source>
        <dbReference type="ARBA" id="ARBA00022955"/>
    </source>
</evidence>
<evidence type="ECO:0000313" key="10">
    <source>
        <dbReference type="Proteomes" id="UP000750334"/>
    </source>
</evidence>
<comment type="similarity">
    <text evidence="7">Belongs to the short-chain dehydrogenases/reductases (SDR) family. ERG27 subfamily.</text>
</comment>